<dbReference type="EMBL" id="JTDE01002199">
    <property type="protein sequence ID" value="KAF7257701.1"/>
    <property type="molecule type" value="Genomic_DNA"/>
</dbReference>
<dbReference type="OrthoDB" id="10064127at2759"/>
<evidence type="ECO:0000313" key="1">
    <source>
        <dbReference type="EMBL" id="KAF7257701.1"/>
    </source>
</evidence>
<dbReference type="Proteomes" id="UP000822476">
    <property type="component" value="Unassembled WGS sequence"/>
</dbReference>
<name>A0A8S9YXJ9_9TREM</name>
<reference evidence="1" key="1">
    <citation type="submission" date="2019-07" db="EMBL/GenBank/DDBJ databases">
        <title>Annotation for the trematode Paragonimus miyazaki's.</title>
        <authorList>
            <person name="Choi Y.-J."/>
        </authorList>
    </citation>
    <scope>NUCLEOTIDE SEQUENCE</scope>
    <source>
        <strain evidence="1">Japan</strain>
    </source>
</reference>
<keyword evidence="2" id="KW-1185">Reference proteome</keyword>
<comment type="caution">
    <text evidence="1">The sequence shown here is derived from an EMBL/GenBank/DDBJ whole genome shotgun (WGS) entry which is preliminary data.</text>
</comment>
<feature type="non-terminal residue" evidence="1">
    <location>
        <position position="115"/>
    </location>
</feature>
<evidence type="ECO:0000313" key="2">
    <source>
        <dbReference type="Proteomes" id="UP000822476"/>
    </source>
</evidence>
<gene>
    <name evidence="1" type="ORF">EG68_11093</name>
</gene>
<organism evidence="1 2">
    <name type="scientific">Paragonimus skrjabini miyazakii</name>
    <dbReference type="NCBI Taxonomy" id="59628"/>
    <lineage>
        <taxon>Eukaryota</taxon>
        <taxon>Metazoa</taxon>
        <taxon>Spiralia</taxon>
        <taxon>Lophotrochozoa</taxon>
        <taxon>Platyhelminthes</taxon>
        <taxon>Trematoda</taxon>
        <taxon>Digenea</taxon>
        <taxon>Plagiorchiida</taxon>
        <taxon>Troglotremata</taxon>
        <taxon>Troglotrematidae</taxon>
        <taxon>Paragonimus</taxon>
    </lineage>
</organism>
<proteinExistence type="predicted"/>
<sequence>MMDSCPVEFLNIHNSSREIEDYFERFEIWCLTGKEMKAKKKAAHFLTVIGKDAYSLVKNLSFPDSPISLPYESLKKLLLSHVQPVKLDAAQRAKFHTLVRKENQDIRQFIVEIQS</sequence>
<protein>
    <submittedName>
        <fullName evidence="1">Uncharacterized protein</fullName>
    </submittedName>
</protein>
<accession>A0A8S9YXJ9</accession>
<dbReference type="AlphaFoldDB" id="A0A8S9YXJ9"/>